<name>A0A085JMG1_9GAMM</name>
<comment type="caution">
    <text evidence="2">The sequence shown here is derived from an EMBL/GenBank/DDBJ whole genome shotgun (WGS) entry which is preliminary data.</text>
</comment>
<evidence type="ECO:0000313" key="2">
    <source>
        <dbReference type="EMBL" id="KFD21657.1"/>
    </source>
</evidence>
<dbReference type="Proteomes" id="UP000028602">
    <property type="component" value="Unassembled WGS sequence"/>
</dbReference>
<accession>A0A085JMG1</accession>
<protein>
    <submittedName>
        <fullName evidence="2">Uncharacterized protein</fullName>
    </submittedName>
</protein>
<evidence type="ECO:0000256" key="1">
    <source>
        <dbReference type="SAM" id="MobiDB-lite"/>
    </source>
</evidence>
<keyword evidence="3" id="KW-1185">Reference proteome</keyword>
<organism evidence="2 3">
    <name type="scientific">Tatumella ptyseos ATCC 33301</name>
    <dbReference type="NCBI Taxonomy" id="1005995"/>
    <lineage>
        <taxon>Bacteria</taxon>
        <taxon>Pseudomonadati</taxon>
        <taxon>Pseudomonadota</taxon>
        <taxon>Gammaproteobacteria</taxon>
        <taxon>Enterobacterales</taxon>
        <taxon>Erwiniaceae</taxon>
        <taxon>Tatumella</taxon>
    </lineage>
</organism>
<proteinExistence type="predicted"/>
<gene>
    <name evidence="2" type="ORF">GTPT_0756</name>
</gene>
<reference evidence="2 3" key="1">
    <citation type="submission" date="2014-05" db="EMBL/GenBank/DDBJ databases">
        <title>ATOL: Assembling a taxonomically balanced genome-scale reconstruction of the evolutionary history of the Enterobacteriaceae.</title>
        <authorList>
            <person name="Plunkett G.III."/>
            <person name="Neeno-Eckwall E.C."/>
            <person name="Glasner J.D."/>
            <person name="Perna N.T."/>
        </authorList>
    </citation>
    <scope>NUCLEOTIDE SEQUENCE [LARGE SCALE GENOMIC DNA]</scope>
    <source>
        <strain evidence="2 3">ATCC 33301</strain>
    </source>
</reference>
<sequence>MRLIHSPYQGDSDKPVKSGSDPALIRPRQNIIIIIPNDTAKPNEYNAKQFTQRE</sequence>
<evidence type="ECO:0000313" key="3">
    <source>
        <dbReference type="Proteomes" id="UP000028602"/>
    </source>
</evidence>
<dbReference type="AlphaFoldDB" id="A0A085JMG1"/>
<dbReference type="EMBL" id="JMPR01000013">
    <property type="protein sequence ID" value="KFD21657.1"/>
    <property type="molecule type" value="Genomic_DNA"/>
</dbReference>
<feature type="region of interest" description="Disordered" evidence="1">
    <location>
        <begin position="1"/>
        <end position="23"/>
    </location>
</feature>